<reference evidence="1" key="2">
    <citation type="journal article" date="2015" name="Fish Shellfish Immunol.">
        <title>Early steps in the European eel (Anguilla anguilla)-Vibrio vulnificus interaction in the gills: Role of the RtxA13 toxin.</title>
        <authorList>
            <person name="Callol A."/>
            <person name="Pajuelo D."/>
            <person name="Ebbesson L."/>
            <person name="Teles M."/>
            <person name="MacKenzie S."/>
            <person name="Amaro C."/>
        </authorList>
    </citation>
    <scope>NUCLEOTIDE SEQUENCE</scope>
</reference>
<accession>A0A0E9QZ56</accession>
<reference evidence="1" key="1">
    <citation type="submission" date="2014-11" db="EMBL/GenBank/DDBJ databases">
        <authorList>
            <person name="Amaro Gonzalez C."/>
        </authorList>
    </citation>
    <scope>NUCLEOTIDE SEQUENCE</scope>
</reference>
<sequence length="58" mass="6647">MSQLPLSEKFIVDQAACANFSYRRKLITTLRSVFILHGDNCHQIGSLIYYDLESTLPK</sequence>
<proteinExistence type="predicted"/>
<protein>
    <submittedName>
        <fullName evidence="1">Uncharacterized protein</fullName>
    </submittedName>
</protein>
<name>A0A0E9QZ56_ANGAN</name>
<evidence type="ECO:0000313" key="1">
    <source>
        <dbReference type="EMBL" id="JAH22144.1"/>
    </source>
</evidence>
<organism evidence="1">
    <name type="scientific">Anguilla anguilla</name>
    <name type="common">European freshwater eel</name>
    <name type="synonym">Muraena anguilla</name>
    <dbReference type="NCBI Taxonomy" id="7936"/>
    <lineage>
        <taxon>Eukaryota</taxon>
        <taxon>Metazoa</taxon>
        <taxon>Chordata</taxon>
        <taxon>Craniata</taxon>
        <taxon>Vertebrata</taxon>
        <taxon>Euteleostomi</taxon>
        <taxon>Actinopterygii</taxon>
        <taxon>Neopterygii</taxon>
        <taxon>Teleostei</taxon>
        <taxon>Anguilliformes</taxon>
        <taxon>Anguillidae</taxon>
        <taxon>Anguilla</taxon>
    </lineage>
</organism>
<dbReference type="EMBL" id="GBXM01086433">
    <property type="protein sequence ID" value="JAH22144.1"/>
    <property type="molecule type" value="Transcribed_RNA"/>
</dbReference>
<dbReference type="AlphaFoldDB" id="A0A0E9QZ56"/>